<name>A0AAW0J014_QUESU</name>
<accession>A0AAW0J014</accession>
<keyword evidence="2" id="KW-1185">Reference proteome</keyword>
<organism evidence="1 2">
    <name type="scientific">Quercus suber</name>
    <name type="common">Cork oak</name>
    <dbReference type="NCBI Taxonomy" id="58331"/>
    <lineage>
        <taxon>Eukaryota</taxon>
        <taxon>Viridiplantae</taxon>
        <taxon>Streptophyta</taxon>
        <taxon>Embryophyta</taxon>
        <taxon>Tracheophyta</taxon>
        <taxon>Spermatophyta</taxon>
        <taxon>Magnoliopsida</taxon>
        <taxon>eudicotyledons</taxon>
        <taxon>Gunneridae</taxon>
        <taxon>Pentapetalae</taxon>
        <taxon>rosids</taxon>
        <taxon>fabids</taxon>
        <taxon>Fagales</taxon>
        <taxon>Fagaceae</taxon>
        <taxon>Quercus</taxon>
    </lineage>
</organism>
<gene>
    <name evidence="1" type="ORF">CFP56_039508</name>
</gene>
<protein>
    <submittedName>
        <fullName evidence="1">Uncharacterized protein</fullName>
    </submittedName>
</protein>
<dbReference type="Proteomes" id="UP000237347">
    <property type="component" value="Unassembled WGS sequence"/>
</dbReference>
<sequence length="70" mass="7941">MAKGAMPNLQRLVIKSCLFVCRPPVELWSLTGLRDVEVLHPCPLLKNVLQQLQTRDECKLQVNPPLDTTM</sequence>
<evidence type="ECO:0000313" key="2">
    <source>
        <dbReference type="Proteomes" id="UP000237347"/>
    </source>
</evidence>
<dbReference type="AlphaFoldDB" id="A0AAW0J014"/>
<reference evidence="1 2" key="1">
    <citation type="journal article" date="2018" name="Sci. Data">
        <title>The draft genome sequence of cork oak.</title>
        <authorList>
            <person name="Ramos A.M."/>
            <person name="Usie A."/>
            <person name="Barbosa P."/>
            <person name="Barros P.M."/>
            <person name="Capote T."/>
            <person name="Chaves I."/>
            <person name="Simoes F."/>
            <person name="Abreu I."/>
            <person name="Carrasquinho I."/>
            <person name="Faro C."/>
            <person name="Guimaraes J.B."/>
            <person name="Mendonca D."/>
            <person name="Nobrega F."/>
            <person name="Rodrigues L."/>
            <person name="Saibo N.J.M."/>
            <person name="Varela M.C."/>
            <person name="Egas C."/>
            <person name="Matos J."/>
            <person name="Miguel C.M."/>
            <person name="Oliveira M.M."/>
            <person name="Ricardo C.P."/>
            <person name="Goncalves S."/>
        </authorList>
    </citation>
    <scope>NUCLEOTIDE SEQUENCE [LARGE SCALE GENOMIC DNA]</scope>
    <source>
        <strain evidence="2">cv. HL8</strain>
    </source>
</reference>
<proteinExistence type="predicted"/>
<dbReference type="EMBL" id="PKMF04000763">
    <property type="protein sequence ID" value="KAK7819847.1"/>
    <property type="molecule type" value="Genomic_DNA"/>
</dbReference>
<comment type="caution">
    <text evidence="1">The sequence shown here is derived from an EMBL/GenBank/DDBJ whole genome shotgun (WGS) entry which is preliminary data.</text>
</comment>
<evidence type="ECO:0000313" key="1">
    <source>
        <dbReference type="EMBL" id="KAK7819847.1"/>
    </source>
</evidence>